<keyword evidence="2" id="KW-1133">Transmembrane helix</keyword>
<dbReference type="OrthoDB" id="350148at2"/>
<feature type="transmembrane region" description="Helical" evidence="2">
    <location>
        <begin position="42"/>
        <end position="63"/>
    </location>
</feature>
<dbReference type="SUPFAM" id="SSF48403">
    <property type="entry name" value="Ankyrin repeat"/>
    <property type="match status" value="1"/>
</dbReference>
<dbReference type="Proteomes" id="UP000244655">
    <property type="component" value="Plasmid pl25"/>
</dbReference>
<keyword evidence="1" id="KW-0040">ANK repeat</keyword>
<geneLocation type="plasmid" evidence="3 4">
    <name>pl25</name>
</geneLocation>
<evidence type="ECO:0000313" key="3">
    <source>
        <dbReference type="EMBL" id="AWG43374.1"/>
    </source>
</evidence>
<organism evidence="3 4">
    <name type="scientific">Candidatus Borreliella tachyglossi</name>
    <dbReference type="NCBI Taxonomy" id="1964448"/>
    <lineage>
        <taxon>Bacteria</taxon>
        <taxon>Pseudomonadati</taxon>
        <taxon>Spirochaetota</taxon>
        <taxon>Spirochaetia</taxon>
        <taxon>Spirochaetales</taxon>
        <taxon>Borreliaceae</taxon>
        <taxon>Borreliella</taxon>
    </lineage>
</organism>
<dbReference type="EMBL" id="CP025788">
    <property type="protein sequence ID" value="AWG43374.1"/>
    <property type="molecule type" value="Genomic_DNA"/>
</dbReference>
<keyword evidence="3" id="KW-0614">Plasmid</keyword>
<reference evidence="3 4" key="1">
    <citation type="submission" date="2018-01" db="EMBL/GenBank/DDBJ databases">
        <title>Genome sequence of Borrelia tachyglossi.</title>
        <authorList>
            <person name="Gofton A.W."/>
        </authorList>
    </citation>
    <scope>NUCLEOTIDE SEQUENCE [LARGE SCALE GENOMIC DNA]</scope>
    <source>
        <strain evidence="3 4">Bc-F10-1268</strain>
        <plasmid evidence="3 4">pl25</plasmid>
    </source>
</reference>
<feature type="repeat" description="ANK" evidence="1">
    <location>
        <begin position="358"/>
        <end position="391"/>
    </location>
</feature>
<dbReference type="InterPro" id="IPR002110">
    <property type="entry name" value="Ankyrin_rpt"/>
</dbReference>
<dbReference type="Gene3D" id="1.25.40.20">
    <property type="entry name" value="Ankyrin repeat-containing domain"/>
    <property type="match status" value="1"/>
</dbReference>
<dbReference type="Pfam" id="PF12796">
    <property type="entry name" value="Ank_2"/>
    <property type="match status" value="1"/>
</dbReference>
<protein>
    <submittedName>
        <fullName evidence="3">Ankyrin repeat domain-containing protein</fullName>
    </submittedName>
</protein>
<evidence type="ECO:0000256" key="2">
    <source>
        <dbReference type="SAM" id="Phobius"/>
    </source>
</evidence>
<dbReference type="AlphaFoldDB" id="A0A2S1LYI9"/>
<evidence type="ECO:0000313" key="4">
    <source>
        <dbReference type="Proteomes" id="UP000244655"/>
    </source>
</evidence>
<accession>A0A2S1LYI9</accession>
<dbReference type="SMART" id="SM00248">
    <property type="entry name" value="ANK"/>
    <property type="match status" value="2"/>
</dbReference>
<keyword evidence="2" id="KW-0472">Membrane</keyword>
<dbReference type="PROSITE" id="PS50297">
    <property type="entry name" value="ANK_REP_REGION"/>
    <property type="match status" value="1"/>
</dbReference>
<proteinExistence type="predicted"/>
<dbReference type="InterPro" id="IPR036770">
    <property type="entry name" value="Ankyrin_rpt-contain_sf"/>
</dbReference>
<keyword evidence="2" id="KW-0812">Transmembrane</keyword>
<feature type="transmembrane region" description="Helical" evidence="2">
    <location>
        <begin position="12"/>
        <end position="30"/>
    </location>
</feature>
<gene>
    <name evidence="3" type="ORF">CR532_05090</name>
</gene>
<dbReference type="RefSeq" id="WP_108729770.1">
    <property type="nucleotide sequence ID" value="NZ_CP025788.1"/>
</dbReference>
<name>A0A2S1LYI9_9SPIR</name>
<sequence length="418" mass="49681">MSYYALNKIFMYLGYIIIGITSFTIFNKNLRAKIKRKMKKFNFLYYLTLFILFMFSSNLSYYFSDKQLLEDFKDFEKNFFELHKINGTFLQKYILTLKEPIKMELMSKSRPMYSVFNASFEKYAKNINKPSTDIATIYYKYIRSKNTEIQDRIEKLEEEVLPIYNQYKLPILNNKISDIGVDKDGNIIPIIKDVKGQITDLLFYDDSYNLIPFKKYQNYEVKFDLIQEDTNYFTEILSIYYMDSSNAQIPIDYYKNNIDIIPYYIDLKENKDNFLKSIKIKNEYKSYIEEKLKLQQLVKNDNLTEVKAFLAQNQNNFSLNTIFSDGNPIFIYAVKSKSKNTIDYILSQNFDITLVDQESKTVLHNAIINGYDIQLIQSLIKKGANPKIKDSYNKSPLDYAPKESEIYKYLENISNRYY</sequence>
<evidence type="ECO:0000256" key="1">
    <source>
        <dbReference type="PROSITE-ProRule" id="PRU00023"/>
    </source>
</evidence>
<keyword evidence="4" id="KW-1185">Reference proteome</keyword>
<dbReference type="PROSITE" id="PS50088">
    <property type="entry name" value="ANK_REPEAT"/>
    <property type="match status" value="1"/>
</dbReference>